<accession>A0AAW0GBN7</accession>
<sequence length="94" mass="10266">MAIAKYAAKFKGENLLFLSIAPGLVATDAAPTMDGIDDEFTRLLQRIKAVAPQWNGIPLTPKQSVTAMLTTISKLTAKDSGMFLSHNGDNENWW</sequence>
<dbReference type="AlphaFoldDB" id="A0AAW0GBN7"/>
<dbReference type="Proteomes" id="UP001385951">
    <property type="component" value="Unassembled WGS sequence"/>
</dbReference>
<name>A0AAW0GBN7_9APHY</name>
<dbReference type="EMBL" id="JASBNA010000010">
    <property type="protein sequence ID" value="KAK7688565.1"/>
    <property type="molecule type" value="Genomic_DNA"/>
</dbReference>
<organism evidence="1 2">
    <name type="scientific">Cerrena zonata</name>
    <dbReference type="NCBI Taxonomy" id="2478898"/>
    <lineage>
        <taxon>Eukaryota</taxon>
        <taxon>Fungi</taxon>
        <taxon>Dikarya</taxon>
        <taxon>Basidiomycota</taxon>
        <taxon>Agaricomycotina</taxon>
        <taxon>Agaricomycetes</taxon>
        <taxon>Polyporales</taxon>
        <taxon>Cerrenaceae</taxon>
        <taxon>Cerrena</taxon>
    </lineage>
</organism>
<gene>
    <name evidence="1" type="ORF">QCA50_008103</name>
</gene>
<dbReference type="Gene3D" id="3.40.50.720">
    <property type="entry name" value="NAD(P)-binding Rossmann-like Domain"/>
    <property type="match status" value="1"/>
</dbReference>
<comment type="caution">
    <text evidence="1">The sequence shown here is derived from an EMBL/GenBank/DDBJ whole genome shotgun (WGS) entry which is preliminary data.</text>
</comment>
<keyword evidence="2" id="KW-1185">Reference proteome</keyword>
<protein>
    <submittedName>
        <fullName evidence="1">Uncharacterized protein</fullName>
    </submittedName>
</protein>
<proteinExistence type="predicted"/>
<evidence type="ECO:0000313" key="1">
    <source>
        <dbReference type="EMBL" id="KAK7688565.1"/>
    </source>
</evidence>
<dbReference type="InterPro" id="IPR036291">
    <property type="entry name" value="NAD(P)-bd_dom_sf"/>
</dbReference>
<evidence type="ECO:0000313" key="2">
    <source>
        <dbReference type="Proteomes" id="UP001385951"/>
    </source>
</evidence>
<reference evidence="1 2" key="1">
    <citation type="submission" date="2022-09" db="EMBL/GenBank/DDBJ databases">
        <authorList>
            <person name="Palmer J.M."/>
        </authorList>
    </citation>
    <scope>NUCLEOTIDE SEQUENCE [LARGE SCALE GENOMIC DNA]</scope>
    <source>
        <strain evidence="1 2">DSM 7382</strain>
    </source>
</reference>
<dbReference type="SUPFAM" id="SSF51735">
    <property type="entry name" value="NAD(P)-binding Rossmann-fold domains"/>
    <property type="match status" value="1"/>
</dbReference>